<dbReference type="SMART" id="SM00873">
    <property type="entry name" value="B3_4"/>
    <property type="match status" value="1"/>
</dbReference>
<organism evidence="2 3">
    <name type="scientific">Planococcus rifietoensis</name>
    <dbReference type="NCBI Taxonomy" id="200991"/>
    <lineage>
        <taxon>Bacteria</taxon>
        <taxon>Bacillati</taxon>
        <taxon>Bacillota</taxon>
        <taxon>Bacilli</taxon>
        <taxon>Bacillales</taxon>
        <taxon>Caryophanaceae</taxon>
        <taxon>Planococcus</taxon>
    </lineage>
</organism>
<evidence type="ECO:0000313" key="2">
    <source>
        <dbReference type="EMBL" id="ALS74623.1"/>
    </source>
</evidence>
<dbReference type="KEGG" id="prt:AUC31_04920"/>
<gene>
    <name evidence="2" type="ORF">AUC31_04920</name>
</gene>
<accession>A0A0U2XCY5</accession>
<dbReference type="Pfam" id="PF03483">
    <property type="entry name" value="B3_4"/>
    <property type="match status" value="1"/>
</dbReference>
<proteinExistence type="predicted"/>
<keyword evidence="3" id="KW-1185">Reference proteome</keyword>
<evidence type="ECO:0000259" key="1">
    <source>
        <dbReference type="SMART" id="SM00873"/>
    </source>
</evidence>
<dbReference type="Proteomes" id="UP000067683">
    <property type="component" value="Chromosome"/>
</dbReference>
<dbReference type="Gene3D" id="3.50.40.10">
    <property type="entry name" value="Phenylalanyl-trna Synthetase, Chain B, domain 3"/>
    <property type="match status" value="1"/>
</dbReference>
<feature type="domain" description="B3/B4 tRNA-binding" evidence="1">
    <location>
        <begin position="69"/>
        <end position="215"/>
    </location>
</feature>
<sequence>MFAVDFRVNPEITEIVPDFKVGIIHYNNITVSDSPQMLKGRLQLFQEQLFFDMDDKELTNFPGLLEWKLAWKALGGDPNRYRPSAEALYRRVRKQNYLVPVNSAIDMNSFLSLQYEIPLGLYDTAQIEGEIEIALGKPDDRYEGLNNRDNTLDNIIVTRDAKGAFGSPYVDSKRTAVTPQTTDAVHVFYLRPSMNRDNALQLLTAAGNMFTGINGGEATSYVL</sequence>
<name>A0A0U2XCY5_9BACL</name>
<dbReference type="GO" id="GO:0003723">
    <property type="term" value="F:RNA binding"/>
    <property type="evidence" value="ECO:0007669"/>
    <property type="project" value="InterPro"/>
</dbReference>
<dbReference type="InterPro" id="IPR005146">
    <property type="entry name" value="B3/B4_tRNA-bd"/>
</dbReference>
<evidence type="ECO:0000313" key="3">
    <source>
        <dbReference type="Proteomes" id="UP000067683"/>
    </source>
</evidence>
<dbReference type="EMBL" id="CP013659">
    <property type="protein sequence ID" value="ALS74623.1"/>
    <property type="molecule type" value="Genomic_DNA"/>
</dbReference>
<protein>
    <recommendedName>
        <fullName evidence="1">B3/B4 tRNA-binding domain-containing protein</fullName>
    </recommendedName>
</protein>
<dbReference type="PANTHER" id="PTHR39209">
    <property type="match status" value="1"/>
</dbReference>
<dbReference type="PANTHER" id="PTHR39209:SF2">
    <property type="entry name" value="CYTOPLASMIC PROTEIN"/>
    <property type="match status" value="1"/>
</dbReference>
<dbReference type="InterPro" id="IPR020825">
    <property type="entry name" value="Phe-tRNA_synthase-like_B3/B4"/>
</dbReference>
<dbReference type="STRING" id="200991.AUC31_04920"/>
<dbReference type="AlphaFoldDB" id="A0A0U2XCY5"/>
<dbReference type="GO" id="GO:0004826">
    <property type="term" value="F:phenylalanine-tRNA ligase activity"/>
    <property type="evidence" value="ECO:0007669"/>
    <property type="project" value="InterPro"/>
</dbReference>
<reference evidence="2" key="1">
    <citation type="submission" date="2016-01" db="EMBL/GenBank/DDBJ databases">
        <title>Complete genome of Planococcus rifietoensis type strain M8.</title>
        <authorList>
            <person name="See-Too W.S."/>
        </authorList>
    </citation>
    <scope>NUCLEOTIDE SEQUENCE [LARGE SCALE GENOMIC DNA]</scope>
    <source>
        <strain evidence="2">M8</strain>
    </source>
</reference>
<dbReference type="SUPFAM" id="SSF56037">
    <property type="entry name" value="PheT/TilS domain"/>
    <property type="match status" value="1"/>
</dbReference>